<keyword evidence="6" id="KW-0732">Signal</keyword>
<feature type="signal peptide" evidence="6">
    <location>
        <begin position="1"/>
        <end position="19"/>
    </location>
</feature>
<sequence length="526" mass="58455">MMLRLLAALLLGVVCSSNAAHPTRYSFVDNLKYYENLRAAAIERQATLEDVSVQPAKEDLFLTNKTLPFVVNGTGIPLVDWDVGESYAGLLPISQNSSETRKLFFWFFPSENPLATDEITVWFTGGPGCSSMIGLLQENGPILWESGTLKPTQNPYAWNKLTNMVWIDQPAHTGYSTGEPDLQNEDDLVREFKGFWKNFMDTFDLHSRKIYLTGESYAGFYVPYISKGFLDEQDTEYFNIQGISINDPFMGDLVFQQEITLPDYIQYWGKVLGLNETFMSFIQSQKNNCGYTAFLDKYLTFPPPPRPWDKTPTDCGVYFDFLDAVLEVNPCFNVYHITDMCPFPYTPLGVVNGGDYVPPGAPTVYFNRDDVKAALNVPDAGWWWACAVGGVFQGDDRSLGPGVDGTLTTVFEGLNHSIIGSGALDFLIPTNGTLLVLQNVTWNGAQGFSERPSTPFFVPYHTEQNRGAMAGAGSLGVWGTERGVTFYDIQLAGHELPGWSAGSGYRSLELLLGRIKDFSDTTPLAI</sequence>
<dbReference type="EC" id="3.4.16.-" evidence="6"/>
<dbReference type="PANTHER" id="PTHR11802">
    <property type="entry name" value="SERINE PROTEASE FAMILY S10 SERINE CARBOXYPEPTIDASE"/>
    <property type="match status" value="1"/>
</dbReference>
<evidence type="ECO:0000256" key="1">
    <source>
        <dbReference type="ARBA" id="ARBA00009431"/>
    </source>
</evidence>
<dbReference type="OMA" id="KGATTYI"/>
<dbReference type="InterPro" id="IPR001563">
    <property type="entry name" value="Peptidase_S10"/>
</dbReference>
<comment type="similarity">
    <text evidence="1 6">Belongs to the peptidase S10 family.</text>
</comment>
<dbReference type="AlphaFoldDB" id="W3XGY8"/>
<keyword evidence="8" id="KW-1185">Reference proteome</keyword>
<accession>W3XGY8</accession>
<evidence type="ECO:0000256" key="5">
    <source>
        <dbReference type="ARBA" id="ARBA00023180"/>
    </source>
</evidence>
<dbReference type="GeneID" id="19268328"/>
<dbReference type="EMBL" id="KI912110">
    <property type="protein sequence ID" value="ETS85290.1"/>
    <property type="molecule type" value="Genomic_DNA"/>
</dbReference>
<dbReference type="RefSeq" id="XP_007830087.1">
    <property type="nucleotide sequence ID" value="XM_007831896.1"/>
</dbReference>
<dbReference type="Gene3D" id="3.40.50.1820">
    <property type="entry name" value="alpha/beta hydrolase"/>
    <property type="match status" value="1"/>
</dbReference>
<dbReference type="GO" id="GO:0006508">
    <property type="term" value="P:proteolysis"/>
    <property type="evidence" value="ECO:0007669"/>
    <property type="project" value="UniProtKB-KW"/>
</dbReference>
<evidence type="ECO:0000256" key="2">
    <source>
        <dbReference type="ARBA" id="ARBA00022645"/>
    </source>
</evidence>
<dbReference type="GO" id="GO:0004185">
    <property type="term" value="F:serine-type carboxypeptidase activity"/>
    <property type="evidence" value="ECO:0007669"/>
    <property type="project" value="UniProtKB-UniRule"/>
</dbReference>
<dbReference type="Pfam" id="PF00450">
    <property type="entry name" value="Peptidase_S10"/>
    <property type="match status" value="1"/>
</dbReference>
<name>W3XGY8_PESFW</name>
<keyword evidence="4 6" id="KW-0378">Hydrolase</keyword>
<keyword evidence="2 6" id="KW-0121">Carboxypeptidase</keyword>
<dbReference type="KEGG" id="pfy:PFICI_03315"/>
<evidence type="ECO:0000256" key="6">
    <source>
        <dbReference type="RuleBase" id="RU361156"/>
    </source>
</evidence>
<evidence type="ECO:0000256" key="3">
    <source>
        <dbReference type="ARBA" id="ARBA00022670"/>
    </source>
</evidence>
<dbReference type="HOGENOM" id="CLU_008523_12_3_1"/>
<dbReference type="MEROPS" id="S10.014"/>
<dbReference type="PRINTS" id="PR00724">
    <property type="entry name" value="CRBOXYPTASEC"/>
</dbReference>
<dbReference type="eggNOG" id="KOG1282">
    <property type="taxonomic scope" value="Eukaryota"/>
</dbReference>
<dbReference type="PROSITE" id="PS00131">
    <property type="entry name" value="CARBOXYPEPT_SER_SER"/>
    <property type="match status" value="1"/>
</dbReference>
<dbReference type="Proteomes" id="UP000030651">
    <property type="component" value="Unassembled WGS sequence"/>
</dbReference>
<evidence type="ECO:0000256" key="4">
    <source>
        <dbReference type="ARBA" id="ARBA00022801"/>
    </source>
</evidence>
<dbReference type="PANTHER" id="PTHR11802:SF479">
    <property type="entry name" value="CARBOXYPEPTIDASE"/>
    <property type="match status" value="1"/>
</dbReference>
<evidence type="ECO:0000313" key="8">
    <source>
        <dbReference type="Proteomes" id="UP000030651"/>
    </source>
</evidence>
<reference evidence="8" key="1">
    <citation type="journal article" date="2015" name="BMC Genomics">
        <title>Genomic and transcriptomic analysis of the endophytic fungus Pestalotiopsis fici reveals its lifestyle and high potential for synthesis of natural products.</title>
        <authorList>
            <person name="Wang X."/>
            <person name="Zhang X."/>
            <person name="Liu L."/>
            <person name="Xiang M."/>
            <person name="Wang W."/>
            <person name="Sun X."/>
            <person name="Che Y."/>
            <person name="Guo L."/>
            <person name="Liu G."/>
            <person name="Guo L."/>
            <person name="Wang C."/>
            <person name="Yin W.B."/>
            <person name="Stadler M."/>
            <person name="Zhang X."/>
            <person name="Liu X."/>
        </authorList>
    </citation>
    <scope>NUCLEOTIDE SEQUENCE [LARGE SCALE GENOMIC DNA]</scope>
    <source>
        <strain evidence="8">W106-1 / CGMCC3.15140</strain>
    </source>
</reference>
<feature type="chain" id="PRO_5006531443" description="Carboxypeptidase" evidence="6">
    <location>
        <begin position="20"/>
        <end position="526"/>
    </location>
</feature>
<evidence type="ECO:0000313" key="7">
    <source>
        <dbReference type="EMBL" id="ETS85290.1"/>
    </source>
</evidence>
<dbReference type="OrthoDB" id="443318at2759"/>
<protein>
    <recommendedName>
        <fullName evidence="6">Carboxypeptidase</fullName>
        <ecNumber evidence="6">3.4.16.-</ecNumber>
    </recommendedName>
</protein>
<keyword evidence="3 6" id="KW-0645">Protease</keyword>
<gene>
    <name evidence="7" type="ORF">PFICI_03315</name>
</gene>
<organism evidence="7 8">
    <name type="scientific">Pestalotiopsis fici (strain W106-1 / CGMCC3.15140)</name>
    <dbReference type="NCBI Taxonomy" id="1229662"/>
    <lineage>
        <taxon>Eukaryota</taxon>
        <taxon>Fungi</taxon>
        <taxon>Dikarya</taxon>
        <taxon>Ascomycota</taxon>
        <taxon>Pezizomycotina</taxon>
        <taxon>Sordariomycetes</taxon>
        <taxon>Xylariomycetidae</taxon>
        <taxon>Amphisphaeriales</taxon>
        <taxon>Sporocadaceae</taxon>
        <taxon>Pestalotiopsis</taxon>
    </lineage>
</organism>
<proteinExistence type="inferred from homology"/>
<dbReference type="InterPro" id="IPR029058">
    <property type="entry name" value="AB_hydrolase_fold"/>
</dbReference>
<dbReference type="SUPFAM" id="SSF53474">
    <property type="entry name" value="alpha/beta-Hydrolases"/>
    <property type="match status" value="1"/>
</dbReference>
<dbReference type="InterPro" id="IPR018202">
    <property type="entry name" value="Ser_caboxypep_ser_AS"/>
</dbReference>
<keyword evidence="5" id="KW-0325">Glycoprotein</keyword>
<dbReference type="InParanoid" id="W3XGY8"/>